<comment type="pathway">
    <text evidence="3 9">Carbohydrate metabolism; pentose and glucuronate interconversion.</text>
</comment>
<dbReference type="Gene3D" id="3.20.20.150">
    <property type="entry name" value="Divalent-metal-dependent TIM barrel enzymes"/>
    <property type="match status" value="1"/>
</dbReference>
<dbReference type="PIRSF" id="PIRSF016049">
    <property type="entry name" value="Man_dehyd"/>
    <property type="match status" value="1"/>
</dbReference>
<dbReference type="EC" id="4.2.1.8" evidence="5 9"/>
<evidence type="ECO:0000256" key="1">
    <source>
        <dbReference type="ARBA" id="ARBA00001794"/>
    </source>
</evidence>
<keyword evidence="8 9" id="KW-0456">Lyase</keyword>
<dbReference type="GO" id="GO:0008927">
    <property type="term" value="F:mannonate dehydratase activity"/>
    <property type="evidence" value="ECO:0007669"/>
    <property type="project" value="UniProtKB-UniRule"/>
</dbReference>
<keyword evidence="6 9" id="KW-0408">Iron</keyword>
<comment type="cofactor">
    <cofactor evidence="9">
        <name>Fe(2+)</name>
        <dbReference type="ChEBI" id="CHEBI:29033"/>
    </cofactor>
    <cofactor evidence="9">
        <name>Mn(2+)</name>
        <dbReference type="ChEBI" id="CHEBI:29035"/>
    </cofactor>
</comment>
<sequence>MLEQTWRWFGPEDRVTLRDAREAGAVGVVTALHDVPAGMVWPPDAIRKRQAEVRTAGLEWTVVESLEVTERIKTRAAGWQQDVENFAQSIRNLAHCGLHTIAYNWMPLFSWTRTHLREPAPNGGYTTRFDARSFAAFDLFMLRREGAVGDWGEQACSEAKEYFAALSIEEQTALRQTILDGLPGGHQRLTLESTTETLKAYQGLTREDLRGTLRDFLKCVGPVADECGVRLCIHPDDPPRPLLGLPRVVSTADDLRWILNQYESEANSLTFCSGALGVRADNDLLAMLREFAAGIGFLHLRSTQRDTGLGGIESFLEAAHLEGDADLIALVIEVVRESRRRQLSGDDRRLPFRADHGQELLNDVERGAAPGYPAVGRLRGLAELRGAFSMAERLLAKVGQNAGHPE</sequence>
<dbReference type="PANTHER" id="PTHR30387:SF2">
    <property type="entry name" value="MANNONATE DEHYDRATASE"/>
    <property type="match status" value="1"/>
</dbReference>
<keyword evidence="11" id="KW-1185">Reference proteome</keyword>
<dbReference type="NCBIfam" id="TIGR00695">
    <property type="entry name" value="uxuA"/>
    <property type="match status" value="1"/>
</dbReference>
<evidence type="ECO:0000256" key="7">
    <source>
        <dbReference type="ARBA" id="ARBA00023211"/>
    </source>
</evidence>
<dbReference type="InterPro" id="IPR004628">
    <property type="entry name" value="Man_deHydtase"/>
</dbReference>
<name>A0A1H5ZJX3_9BACT</name>
<dbReference type="GO" id="GO:0008198">
    <property type="term" value="F:ferrous iron binding"/>
    <property type="evidence" value="ECO:0007669"/>
    <property type="project" value="TreeGrafter"/>
</dbReference>
<dbReference type="OrthoDB" id="9780250at2"/>
<dbReference type="Pfam" id="PF03786">
    <property type="entry name" value="UxuA"/>
    <property type="match status" value="1"/>
</dbReference>
<dbReference type="InterPro" id="IPR036237">
    <property type="entry name" value="Xyl_isomerase-like_sf"/>
</dbReference>
<dbReference type="NCBIfam" id="NF003027">
    <property type="entry name" value="PRK03906.1"/>
    <property type="match status" value="1"/>
</dbReference>
<evidence type="ECO:0000313" key="10">
    <source>
        <dbReference type="EMBL" id="SEG36390.1"/>
    </source>
</evidence>
<proteinExistence type="inferred from homology"/>
<dbReference type="SUPFAM" id="SSF51658">
    <property type="entry name" value="Xylose isomerase-like"/>
    <property type="match status" value="1"/>
</dbReference>
<organism evidence="10 11">
    <name type="scientific">Bryocella elongata</name>
    <dbReference type="NCBI Taxonomy" id="863522"/>
    <lineage>
        <taxon>Bacteria</taxon>
        <taxon>Pseudomonadati</taxon>
        <taxon>Acidobacteriota</taxon>
        <taxon>Terriglobia</taxon>
        <taxon>Terriglobales</taxon>
        <taxon>Acidobacteriaceae</taxon>
        <taxon>Bryocella</taxon>
    </lineage>
</organism>
<gene>
    <name evidence="9" type="primary">uxuA</name>
    <name evidence="10" type="ORF">SAMN05421819_2692</name>
</gene>
<evidence type="ECO:0000256" key="3">
    <source>
        <dbReference type="ARBA" id="ARBA00004892"/>
    </source>
</evidence>
<keyword evidence="7 9" id="KW-0464">Manganese</keyword>
<dbReference type="PANTHER" id="PTHR30387">
    <property type="entry name" value="MANNONATE DEHYDRATASE"/>
    <property type="match status" value="1"/>
</dbReference>
<evidence type="ECO:0000313" key="11">
    <source>
        <dbReference type="Proteomes" id="UP000236728"/>
    </source>
</evidence>
<evidence type="ECO:0000256" key="6">
    <source>
        <dbReference type="ARBA" id="ARBA00023004"/>
    </source>
</evidence>
<dbReference type="EMBL" id="FNVA01000004">
    <property type="protein sequence ID" value="SEG36390.1"/>
    <property type="molecule type" value="Genomic_DNA"/>
</dbReference>
<dbReference type="UniPathway" id="UPA00246"/>
<evidence type="ECO:0000256" key="5">
    <source>
        <dbReference type="ARBA" id="ARBA00012927"/>
    </source>
</evidence>
<evidence type="ECO:0000256" key="2">
    <source>
        <dbReference type="ARBA" id="ARBA00002713"/>
    </source>
</evidence>
<comment type="function">
    <text evidence="2 9">Catalyzes the dehydration of D-mannonate.</text>
</comment>
<evidence type="ECO:0000256" key="4">
    <source>
        <dbReference type="ARBA" id="ARBA00007389"/>
    </source>
</evidence>
<protein>
    <recommendedName>
        <fullName evidence="5 9">Mannonate dehydratase</fullName>
        <ecNumber evidence="5 9">4.2.1.8</ecNumber>
    </recommendedName>
    <alternativeName>
        <fullName evidence="9">D-mannonate hydro-lyase</fullName>
    </alternativeName>
</protein>
<evidence type="ECO:0000256" key="8">
    <source>
        <dbReference type="ARBA" id="ARBA00023239"/>
    </source>
</evidence>
<comment type="catalytic activity">
    <reaction evidence="1 9">
        <text>D-mannonate = 2-dehydro-3-deoxy-D-gluconate + H2O</text>
        <dbReference type="Rhea" id="RHEA:20097"/>
        <dbReference type="ChEBI" id="CHEBI:15377"/>
        <dbReference type="ChEBI" id="CHEBI:17767"/>
        <dbReference type="ChEBI" id="CHEBI:57990"/>
        <dbReference type="EC" id="4.2.1.8"/>
    </reaction>
</comment>
<accession>A0A1H5ZJX3</accession>
<dbReference type="GO" id="GO:0030145">
    <property type="term" value="F:manganese ion binding"/>
    <property type="evidence" value="ECO:0007669"/>
    <property type="project" value="TreeGrafter"/>
</dbReference>
<reference evidence="10 11" key="1">
    <citation type="submission" date="2016-10" db="EMBL/GenBank/DDBJ databases">
        <authorList>
            <person name="de Groot N.N."/>
        </authorList>
    </citation>
    <scope>NUCLEOTIDE SEQUENCE [LARGE SCALE GENOMIC DNA]</scope>
    <source>
        <strain evidence="10 11">DSM 22489</strain>
    </source>
</reference>
<dbReference type="RefSeq" id="WP_103933564.1">
    <property type="nucleotide sequence ID" value="NZ_FNVA01000004.1"/>
</dbReference>
<comment type="similarity">
    <text evidence="4 9">Belongs to the mannonate dehydratase family.</text>
</comment>
<dbReference type="AlphaFoldDB" id="A0A1H5ZJX3"/>
<dbReference type="GO" id="GO:0042840">
    <property type="term" value="P:D-glucuronate catabolic process"/>
    <property type="evidence" value="ECO:0007669"/>
    <property type="project" value="TreeGrafter"/>
</dbReference>
<evidence type="ECO:0000256" key="9">
    <source>
        <dbReference type="HAMAP-Rule" id="MF_00106"/>
    </source>
</evidence>
<dbReference type="HAMAP" id="MF_00106">
    <property type="entry name" value="UxuA"/>
    <property type="match status" value="1"/>
</dbReference>
<dbReference type="Proteomes" id="UP000236728">
    <property type="component" value="Unassembled WGS sequence"/>
</dbReference>